<dbReference type="EMBL" id="NHYE01000463">
    <property type="protein sequence ID" value="PPR05565.1"/>
    <property type="molecule type" value="Genomic_DNA"/>
</dbReference>
<dbReference type="Proteomes" id="UP000284706">
    <property type="component" value="Unassembled WGS sequence"/>
</dbReference>
<protein>
    <submittedName>
        <fullName evidence="1">Uncharacterized protein</fullName>
    </submittedName>
</protein>
<dbReference type="InParanoid" id="A0A409YRD1"/>
<organism evidence="1 2">
    <name type="scientific">Gymnopilus dilepis</name>
    <dbReference type="NCBI Taxonomy" id="231916"/>
    <lineage>
        <taxon>Eukaryota</taxon>
        <taxon>Fungi</taxon>
        <taxon>Dikarya</taxon>
        <taxon>Basidiomycota</taxon>
        <taxon>Agaricomycotina</taxon>
        <taxon>Agaricomycetes</taxon>
        <taxon>Agaricomycetidae</taxon>
        <taxon>Agaricales</taxon>
        <taxon>Agaricineae</taxon>
        <taxon>Hymenogastraceae</taxon>
        <taxon>Gymnopilus</taxon>
    </lineage>
</organism>
<evidence type="ECO:0000313" key="1">
    <source>
        <dbReference type="EMBL" id="PPR05565.1"/>
    </source>
</evidence>
<keyword evidence="2" id="KW-1185">Reference proteome</keyword>
<name>A0A409YRD1_9AGAR</name>
<sequence>MLGVYTPASGSGRRCLPDRRLLSRLTARRRVHGLHAHLNRREWSPLPLMCALILNLSRLKFVARRSYHPVVSRDDAPLDVPWSLGPWSSYHHHSPPSA</sequence>
<comment type="caution">
    <text evidence="1">The sequence shown here is derived from an EMBL/GenBank/DDBJ whole genome shotgun (WGS) entry which is preliminary data.</text>
</comment>
<proteinExistence type="predicted"/>
<accession>A0A409YRD1</accession>
<evidence type="ECO:0000313" key="2">
    <source>
        <dbReference type="Proteomes" id="UP000284706"/>
    </source>
</evidence>
<reference evidence="1 2" key="1">
    <citation type="journal article" date="2018" name="Evol. Lett.">
        <title>Horizontal gene cluster transfer increased hallucinogenic mushroom diversity.</title>
        <authorList>
            <person name="Reynolds H.T."/>
            <person name="Vijayakumar V."/>
            <person name="Gluck-Thaler E."/>
            <person name="Korotkin H.B."/>
            <person name="Matheny P.B."/>
            <person name="Slot J.C."/>
        </authorList>
    </citation>
    <scope>NUCLEOTIDE SEQUENCE [LARGE SCALE GENOMIC DNA]</scope>
    <source>
        <strain evidence="1 2">SRW20</strain>
    </source>
</reference>
<gene>
    <name evidence="1" type="ORF">CVT26_008759</name>
</gene>
<dbReference type="AlphaFoldDB" id="A0A409YRD1"/>